<evidence type="ECO:0000313" key="2">
    <source>
        <dbReference type="EMBL" id="KAI5062952.1"/>
    </source>
</evidence>
<feature type="compositionally biased region" description="Acidic residues" evidence="1">
    <location>
        <begin position="8"/>
        <end position="18"/>
    </location>
</feature>
<dbReference type="Proteomes" id="UP000886520">
    <property type="component" value="Chromosome 21"/>
</dbReference>
<protein>
    <submittedName>
        <fullName evidence="2">Uncharacterized protein</fullName>
    </submittedName>
</protein>
<organism evidence="2 3">
    <name type="scientific">Adiantum capillus-veneris</name>
    <name type="common">Maidenhair fern</name>
    <dbReference type="NCBI Taxonomy" id="13818"/>
    <lineage>
        <taxon>Eukaryota</taxon>
        <taxon>Viridiplantae</taxon>
        <taxon>Streptophyta</taxon>
        <taxon>Embryophyta</taxon>
        <taxon>Tracheophyta</taxon>
        <taxon>Polypodiopsida</taxon>
        <taxon>Polypodiidae</taxon>
        <taxon>Polypodiales</taxon>
        <taxon>Pteridineae</taxon>
        <taxon>Pteridaceae</taxon>
        <taxon>Vittarioideae</taxon>
        <taxon>Adiantum</taxon>
    </lineage>
</organism>
<gene>
    <name evidence="2" type="ORF">GOP47_0021499</name>
</gene>
<dbReference type="AlphaFoldDB" id="A0A9D4U8H6"/>
<name>A0A9D4U8H6_ADICA</name>
<sequence>MTSKLSLEIDEEDEDEEYSTTRDDEVVTTDSPKYFVRTASVQFLKTVATIMVPPFVVRQNHDEARKQFLSARISKHAIQVFV</sequence>
<dbReference type="EMBL" id="JABFUD020000021">
    <property type="protein sequence ID" value="KAI5062952.1"/>
    <property type="molecule type" value="Genomic_DNA"/>
</dbReference>
<accession>A0A9D4U8H6</accession>
<feature type="region of interest" description="Disordered" evidence="1">
    <location>
        <begin position="1"/>
        <end position="24"/>
    </location>
</feature>
<evidence type="ECO:0000256" key="1">
    <source>
        <dbReference type="SAM" id="MobiDB-lite"/>
    </source>
</evidence>
<keyword evidence="3" id="KW-1185">Reference proteome</keyword>
<reference evidence="2" key="1">
    <citation type="submission" date="2021-01" db="EMBL/GenBank/DDBJ databases">
        <title>Adiantum capillus-veneris genome.</title>
        <authorList>
            <person name="Fang Y."/>
            <person name="Liao Q."/>
        </authorList>
    </citation>
    <scope>NUCLEOTIDE SEQUENCE</scope>
    <source>
        <strain evidence="2">H3</strain>
        <tissue evidence="2">Leaf</tissue>
    </source>
</reference>
<comment type="caution">
    <text evidence="2">The sequence shown here is derived from an EMBL/GenBank/DDBJ whole genome shotgun (WGS) entry which is preliminary data.</text>
</comment>
<proteinExistence type="predicted"/>
<evidence type="ECO:0000313" key="3">
    <source>
        <dbReference type="Proteomes" id="UP000886520"/>
    </source>
</evidence>